<dbReference type="InterPro" id="IPR025447">
    <property type="entry name" value="DUF4192"/>
</dbReference>
<organism evidence="1 2">
    <name type="scientific">Arthrobacter alpinus</name>
    <dbReference type="NCBI Taxonomy" id="656366"/>
    <lineage>
        <taxon>Bacteria</taxon>
        <taxon>Bacillati</taxon>
        <taxon>Actinomycetota</taxon>
        <taxon>Actinomycetes</taxon>
        <taxon>Micrococcales</taxon>
        <taxon>Micrococcaceae</taxon>
        <taxon>Arthrobacter</taxon>
    </lineage>
</organism>
<dbReference type="Proteomes" id="UP000182725">
    <property type="component" value="Unassembled WGS sequence"/>
</dbReference>
<dbReference type="AlphaFoldDB" id="A0A1H5LS99"/>
<evidence type="ECO:0000313" key="1">
    <source>
        <dbReference type="EMBL" id="SEE79271.1"/>
    </source>
</evidence>
<evidence type="ECO:0000313" key="2">
    <source>
        <dbReference type="Proteomes" id="UP000182725"/>
    </source>
</evidence>
<dbReference type="Pfam" id="PF13830">
    <property type="entry name" value="DUF4192"/>
    <property type="match status" value="1"/>
</dbReference>
<dbReference type="RefSeq" id="WP_074711879.1">
    <property type="nucleotide sequence ID" value="NZ_FNTV01000001.1"/>
</dbReference>
<gene>
    <name evidence="1" type="ORF">SAMN04489740_2556</name>
</gene>
<proteinExistence type="predicted"/>
<protein>
    <recommendedName>
        <fullName evidence="3">DUF4192 domain-containing protein</fullName>
    </recommendedName>
</protein>
<accession>A0A1H5LS99</accession>
<sequence>MEPIRISSPADAISYIGHSLGYWPKESLVCVALDGKTLGPTLRVSLPGTEDVSESYAERVAHAVGFDLDATAVLIALFTHQPWGPEHPKPFAAMIQRLKRRLMATGLFVHEVWIVGPESFATYDGASPASCGQETPLAAIDSCLLNAELVYQGSAVAQSEPPTIPELFTAVDHDAVESALQDMATNPGKCLDAAYRLWTELIDHGTEPTHEQLAEVLAGLQHVGLRDQILADMPGIDEPMGATLFGATDEAPQWHRIDNSEKLLRQLVTIAAPTHAAAPLTMLGHICWWKGRGTAAANYLHVALTFDPDYHLARLLDQLLGAGVVSGWAQHKNTAYRNNHQ</sequence>
<name>A0A1H5LS99_9MICC</name>
<dbReference type="EMBL" id="FNTV01000001">
    <property type="protein sequence ID" value="SEE79271.1"/>
    <property type="molecule type" value="Genomic_DNA"/>
</dbReference>
<evidence type="ECO:0008006" key="3">
    <source>
        <dbReference type="Google" id="ProtNLM"/>
    </source>
</evidence>
<reference evidence="1 2" key="1">
    <citation type="submission" date="2016-10" db="EMBL/GenBank/DDBJ databases">
        <authorList>
            <person name="de Groot N.N."/>
        </authorList>
    </citation>
    <scope>NUCLEOTIDE SEQUENCE [LARGE SCALE GENOMIC DNA]</scope>
    <source>
        <strain evidence="1 2">DSM 22274</strain>
    </source>
</reference>